<proteinExistence type="inferred from homology"/>
<evidence type="ECO:0000256" key="7">
    <source>
        <dbReference type="ARBA" id="ARBA00022982"/>
    </source>
</evidence>
<comment type="caution">
    <text evidence="9">The sequence shown here is derived from an EMBL/GenBank/DDBJ whole genome shotgun (WGS) entry which is preliminary data.</text>
</comment>
<sequence length="115" mass="13238">MLSKYQYEVILIGAFTWGRGTLHYDCDVFYKKLNRVDYSEKVICCFGSGDRSFTQFCGAVDLFHDKVKERGATIVSQNLKIHLEPDTEEDIARCNLFSQEFKQLLVRTKAVTVSI</sequence>
<comment type="function">
    <text evidence="2">Low-potential electron donor to a number of redox enzymes.</text>
</comment>
<dbReference type="RefSeq" id="WP_193537718.1">
    <property type="nucleotide sequence ID" value="NZ_JADCLJ010000021.1"/>
</dbReference>
<gene>
    <name evidence="9" type="ORF">IMZ08_14325</name>
</gene>
<keyword evidence="4" id="KW-0813">Transport</keyword>
<evidence type="ECO:0000256" key="3">
    <source>
        <dbReference type="ARBA" id="ARBA00005267"/>
    </source>
</evidence>
<accession>A0ABR9QM17</accession>
<keyword evidence="10" id="KW-1185">Reference proteome</keyword>
<feature type="domain" description="Flavodoxin-like" evidence="8">
    <location>
        <begin position="1"/>
        <end position="102"/>
    </location>
</feature>
<keyword evidence="5" id="KW-0285">Flavoprotein</keyword>
<dbReference type="InterPro" id="IPR029039">
    <property type="entry name" value="Flavoprotein-like_sf"/>
</dbReference>
<evidence type="ECO:0000256" key="6">
    <source>
        <dbReference type="ARBA" id="ARBA00022643"/>
    </source>
</evidence>
<comment type="cofactor">
    <cofactor evidence="1">
        <name>FMN</name>
        <dbReference type="ChEBI" id="CHEBI:58210"/>
    </cofactor>
</comment>
<evidence type="ECO:0000256" key="2">
    <source>
        <dbReference type="ARBA" id="ARBA00003297"/>
    </source>
</evidence>
<keyword evidence="6" id="KW-0288">FMN</keyword>
<evidence type="ECO:0000259" key="8">
    <source>
        <dbReference type="PROSITE" id="PS50902"/>
    </source>
</evidence>
<name>A0ABR9QM17_9BACI</name>
<dbReference type="SUPFAM" id="SSF52218">
    <property type="entry name" value="Flavoproteins"/>
    <property type="match status" value="1"/>
</dbReference>
<evidence type="ECO:0000256" key="1">
    <source>
        <dbReference type="ARBA" id="ARBA00001917"/>
    </source>
</evidence>
<dbReference type="Pfam" id="PF00258">
    <property type="entry name" value="Flavodoxin_1"/>
    <property type="match status" value="1"/>
</dbReference>
<protein>
    <submittedName>
        <fullName evidence="9">Flavodoxin domain-containing protein</fullName>
    </submittedName>
</protein>
<dbReference type="InterPro" id="IPR050619">
    <property type="entry name" value="Flavodoxin"/>
</dbReference>
<reference evidence="9 10" key="1">
    <citation type="submission" date="2020-10" db="EMBL/GenBank/DDBJ databases">
        <title>Bacillus sp. HD4P25, an endophyte from a halophyte.</title>
        <authorList>
            <person name="Sun J.-Q."/>
        </authorList>
    </citation>
    <scope>NUCLEOTIDE SEQUENCE [LARGE SCALE GENOMIC DNA]</scope>
    <source>
        <strain evidence="9 10">YIM 93174</strain>
    </source>
</reference>
<dbReference type="InterPro" id="IPR008254">
    <property type="entry name" value="Flavodoxin/NO_synth"/>
</dbReference>
<dbReference type="Gene3D" id="3.40.50.360">
    <property type="match status" value="1"/>
</dbReference>
<dbReference type="PROSITE" id="PS50902">
    <property type="entry name" value="FLAVODOXIN_LIKE"/>
    <property type="match status" value="1"/>
</dbReference>
<dbReference type="Proteomes" id="UP001516662">
    <property type="component" value="Unassembled WGS sequence"/>
</dbReference>
<evidence type="ECO:0000313" key="10">
    <source>
        <dbReference type="Proteomes" id="UP001516662"/>
    </source>
</evidence>
<evidence type="ECO:0000313" key="9">
    <source>
        <dbReference type="EMBL" id="MBE4909239.1"/>
    </source>
</evidence>
<evidence type="ECO:0000256" key="5">
    <source>
        <dbReference type="ARBA" id="ARBA00022630"/>
    </source>
</evidence>
<keyword evidence="7" id="KW-0249">Electron transport</keyword>
<dbReference type="PANTHER" id="PTHR42809">
    <property type="entry name" value="FLAVODOXIN 2"/>
    <property type="match status" value="1"/>
</dbReference>
<organism evidence="9 10">
    <name type="scientific">Litchfieldia luteola</name>
    <dbReference type="NCBI Taxonomy" id="682179"/>
    <lineage>
        <taxon>Bacteria</taxon>
        <taxon>Bacillati</taxon>
        <taxon>Bacillota</taxon>
        <taxon>Bacilli</taxon>
        <taxon>Bacillales</taxon>
        <taxon>Bacillaceae</taxon>
        <taxon>Litchfieldia</taxon>
    </lineage>
</organism>
<evidence type="ECO:0000256" key="4">
    <source>
        <dbReference type="ARBA" id="ARBA00022448"/>
    </source>
</evidence>
<comment type="similarity">
    <text evidence="3">Belongs to the flavodoxin family.</text>
</comment>
<dbReference type="EMBL" id="JADCLJ010000021">
    <property type="protein sequence ID" value="MBE4909239.1"/>
    <property type="molecule type" value="Genomic_DNA"/>
</dbReference>
<dbReference type="PANTHER" id="PTHR42809:SF1">
    <property type="entry name" value="FLAVODOXIN 1"/>
    <property type="match status" value="1"/>
</dbReference>